<feature type="compositionally biased region" description="Polar residues" evidence="1">
    <location>
        <begin position="1"/>
        <end position="12"/>
    </location>
</feature>
<accession>A0A7C8QXR5</accession>
<dbReference type="AlphaFoldDB" id="A0A7C8QXR5"/>
<feature type="region of interest" description="Disordered" evidence="1">
    <location>
        <begin position="1"/>
        <end position="30"/>
    </location>
</feature>
<feature type="domain" description="Retrovirus-related Pol polyprotein from transposon TNT 1-94-like beta-barrel" evidence="2">
    <location>
        <begin position="149"/>
        <end position="217"/>
    </location>
</feature>
<dbReference type="EMBL" id="WIWS01000005">
    <property type="protein sequence ID" value="KAF3227939.1"/>
    <property type="molecule type" value="Genomic_DNA"/>
</dbReference>
<evidence type="ECO:0000259" key="2">
    <source>
        <dbReference type="Pfam" id="PF22936"/>
    </source>
</evidence>
<dbReference type="PANTHER" id="PTHR40628">
    <property type="entry name" value="CHROMO DOMAIN-CONTAINING PROTEIN"/>
    <property type="match status" value="1"/>
</dbReference>
<dbReference type="InterPro" id="IPR054722">
    <property type="entry name" value="PolX-like_BBD"/>
</dbReference>
<name>A0A7C8QXR5_ORBOL</name>
<feature type="region of interest" description="Disordered" evidence="1">
    <location>
        <begin position="86"/>
        <end position="122"/>
    </location>
</feature>
<dbReference type="PANTHER" id="PTHR40628:SF1">
    <property type="entry name" value="CHROMO DOMAIN-CONTAINING PROTEIN"/>
    <property type="match status" value="1"/>
</dbReference>
<evidence type="ECO:0000256" key="1">
    <source>
        <dbReference type="SAM" id="MobiDB-lite"/>
    </source>
</evidence>
<comment type="caution">
    <text evidence="3">The sequence shown here is derived from an EMBL/GenBank/DDBJ whole genome shotgun (WGS) entry which is preliminary data.</text>
</comment>
<protein>
    <recommendedName>
        <fullName evidence="2">Retrovirus-related Pol polyprotein from transposon TNT 1-94-like beta-barrel domain-containing protein</fullName>
    </recommendedName>
</protein>
<feature type="compositionally biased region" description="Low complexity" evidence="1">
    <location>
        <begin position="98"/>
        <end position="116"/>
    </location>
</feature>
<reference evidence="3 4" key="1">
    <citation type="submission" date="2019-06" db="EMBL/GenBank/DDBJ databases">
        <authorList>
            <person name="Palmer J.M."/>
        </authorList>
    </citation>
    <scope>NUCLEOTIDE SEQUENCE [LARGE SCALE GENOMIC DNA]</scope>
    <source>
        <strain evidence="3 4">TWF106</strain>
    </source>
</reference>
<dbReference type="Pfam" id="PF22936">
    <property type="entry name" value="Pol_BBD"/>
    <property type="match status" value="1"/>
</dbReference>
<gene>
    <name evidence="3" type="ORF">TWF106_008343</name>
</gene>
<sequence length="316" mass="35665">MATSGSPHYSSRSPRERERQTIPAVPPYTEEEERWLKNKFGDEYHFLKFVGLDIRRTDDRYAGRRFLRKIRNGELSLDIFESEASYKASSSTEDDSSETSTGSDTETTTETESTITDNDRHEADNYVLTTRNPIICHKLPGGAAYNTDWIWSTMSNVHVANHQSWFKTYTPFDGRTEEGVEIIGAGTVELPVETNKGVGILTLRNVVHIPSAKANTLMTMGPGAQYGMEADFAKSRGRVFLDREKKTWAFLDSPSGRFLRLRLVGQADIGSSLSREDYVLRATLSNNQVFRLAKKVLDEEIQQLYDLTLSPRASSD</sequence>
<evidence type="ECO:0000313" key="3">
    <source>
        <dbReference type="EMBL" id="KAF3227939.1"/>
    </source>
</evidence>
<dbReference type="Proteomes" id="UP000472727">
    <property type="component" value="Unassembled WGS sequence"/>
</dbReference>
<proteinExistence type="predicted"/>
<evidence type="ECO:0000313" key="4">
    <source>
        <dbReference type="Proteomes" id="UP000472727"/>
    </source>
</evidence>
<organism evidence="3 4">
    <name type="scientific">Orbilia oligospora</name>
    <name type="common">Nematode-trapping fungus</name>
    <name type="synonym">Arthrobotrys oligospora</name>
    <dbReference type="NCBI Taxonomy" id="2813651"/>
    <lineage>
        <taxon>Eukaryota</taxon>
        <taxon>Fungi</taxon>
        <taxon>Dikarya</taxon>
        <taxon>Ascomycota</taxon>
        <taxon>Pezizomycotina</taxon>
        <taxon>Orbiliomycetes</taxon>
        <taxon>Orbiliales</taxon>
        <taxon>Orbiliaceae</taxon>
        <taxon>Orbilia</taxon>
    </lineage>
</organism>